<dbReference type="InterPro" id="IPR023365">
    <property type="entry name" value="Sortase_dom-sf"/>
</dbReference>
<evidence type="ECO:0000313" key="4">
    <source>
        <dbReference type="EMBL" id="VYS85985.1"/>
    </source>
</evidence>
<dbReference type="Pfam" id="PF04203">
    <property type="entry name" value="Sortase"/>
    <property type="match status" value="1"/>
</dbReference>
<keyword evidence="3" id="KW-1133">Transmembrane helix</keyword>
<dbReference type="InterPro" id="IPR053465">
    <property type="entry name" value="Sortase_Class_E"/>
</dbReference>
<dbReference type="SUPFAM" id="SSF63817">
    <property type="entry name" value="Sortase"/>
    <property type="match status" value="1"/>
</dbReference>
<keyword evidence="3" id="KW-0472">Membrane</keyword>
<dbReference type="CDD" id="cd05830">
    <property type="entry name" value="Sortase_E"/>
    <property type="match status" value="1"/>
</dbReference>
<dbReference type="AlphaFoldDB" id="A0A6N2S268"/>
<gene>
    <name evidence="4" type="ORF">AOLFYP35_00591</name>
</gene>
<dbReference type="EMBL" id="CACRSM010000002">
    <property type="protein sequence ID" value="VYS85985.1"/>
    <property type="molecule type" value="Genomic_DNA"/>
</dbReference>
<dbReference type="NCBIfam" id="NF033747">
    <property type="entry name" value="class_E_sortase"/>
    <property type="match status" value="1"/>
</dbReference>
<proteinExistence type="predicted"/>
<dbReference type="GO" id="GO:0016787">
    <property type="term" value="F:hydrolase activity"/>
    <property type="evidence" value="ECO:0007669"/>
    <property type="project" value="UniProtKB-KW"/>
</dbReference>
<keyword evidence="1" id="KW-0378">Hydrolase</keyword>
<feature type="transmembrane region" description="Helical" evidence="3">
    <location>
        <begin position="21"/>
        <end position="43"/>
    </location>
</feature>
<dbReference type="InterPro" id="IPR005754">
    <property type="entry name" value="Sortase"/>
</dbReference>
<name>A0A6N2S268_9ACTO</name>
<sequence length="248" mass="27795">MGEHVKEAAAPRRYRVTFLSVIGELLITIAVILGLFAVWQLYWTTYKVEGPRAQAVADFSSKHPSNRTLGERHTDDPPEFTLNPAIDELYGVIHVPSWNWMKIPLGEGTTGSVIDQGWAGHYKDTAQPGQVGNFSVAAHRRSYGNSFRFIDLLKDNDKVVVETDNVYLVYTYQSNEIVPASDETNIRVIAPVPGDLTFSKQPTERLMTMTTCNPEYGNSERFIVHLKLESWTPKSTGVPAELLDEPVE</sequence>
<evidence type="ECO:0000256" key="3">
    <source>
        <dbReference type="SAM" id="Phobius"/>
    </source>
</evidence>
<protein>
    <submittedName>
        <fullName evidence="4">Sortase family protein</fullName>
    </submittedName>
</protein>
<accession>A0A6N2S268</accession>
<feature type="active site" description="Acyl-thioester intermediate" evidence="2">
    <location>
        <position position="212"/>
    </location>
</feature>
<keyword evidence="3" id="KW-0812">Transmembrane</keyword>
<dbReference type="Gene3D" id="2.40.260.10">
    <property type="entry name" value="Sortase"/>
    <property type="match status" value="1"/>
</dbReference>
<dbReference type="InterPro" id="IPR042003">
    <property type="entry name" value="Sortase_E"/>
</dbReference>
<feature type="active site" description="Proton donor/acceptor" evidence="2">
    <location>
        <position position="139"/>
    </location>
</feature>
<evidence type="ECO:0000256" key="2">
    <source>
        <dbReference type="PIRSR" id="PIRSR605754-1"/>
    </source>
</evidence>
<organism evidence="4">
    <name type="scientific">Schaalia odontolytica</name>
    <dbReference type="NCBI Taxonomy" id="1660"/>
    <lineage>
        <taxon>Bacteria</taxon>
        <taxon>Bacillati</taxon>
        <taxon>Actinomycetota</taxon>
        <taxon>Actinomycetes</taxon>
        <taxon>Actinomycetales</taxon>
        <taxon>Actinomycetaceae</taxon>
        <taxon>Schaalia</taxon>
    </lineage>
</organism>
<reference evidence="4" key="1">
    <citation type="submission" date="2019-11" db="EMBL/GenBank/DDBJ databases">
        <authorList>
            <person name="Feng L."/>
        </authorList>
    </citation>
    <scope>NUCLEOTIDE SEQUENCE</scope>
    <source>
        <strain evidence="4">AodontolyticusLFYP35</strain>
    </source>
</reference>
<evidence type="ECO:0000256" key="1">
    <source>
        <dbReference type="ARBA" id="ARBA00022801"/>
    </source>
</evidence>